<proteinExistence type="predicted"/>
<accession>A0A212IVV0</accession>
<dbReference type="EMBL" id="FLUM01000001">
    <property type="protein sequence ID" value="SBV91333.1"/>
    <property type="molecule type" value="Genomic_DNA"/>
</dbReference>
<gene>
    <name evidence="1" type="ORF">KL86DYS1_10314</name>
</gene>
<dbReference type="RefSeq" id="WP_296938200.1">
    <property type="nucleotide sequence ID" value="NZ_LT599032.1"/>
</dbReference>
<name>A0A212IVV0_9BACT</name>
<dbReference type="AlphaFoldDB" id="A0A212IVV0"/>
<reference evidence="1" key="1">
    <citation type="submission" date="2016-04" db="EMBL/GenBank/DDBJ databases">
        <authorList>
            <person name="Evans L.H."/>
            <person name="Alamgir A."/>
            <person name="Owens N."/>
            <person name="Weber N.D."/>
            <person name="Virtaneva K."/>
            <person name="Barbian K."/>
            <person name="Babar A."/>
            <person name="Rosenke K."/>
        </authorList>
    </citation>
    <scope>NUCLEOTIDE SEQUENCE</scope>
    <source>
        <strain evidence="1">86-1</strain>
    </source>
</reference>
<protein>
    <submittedName>
        <fullName evidence="1">Uncharacterized protein</fullName>
    </submittedName>
</protein>
<organism evidence="1">
    <name type="scientific">uncultured Dysgonomonas sp</name>
    <dbReference type="NCBI Taxonomy" id="206096"/>
    <lineage>
        <taxon>Bacteria</taxon>
        <taxon>Pseudomonadati</taxon>
        <taxon>Bacteroidota</taxon>
        <taxon>Bacteroidia</taxon>
        <taxon>Bacteroidales</taxon>
        <taxon>Dysgonomonadaceae</taxon>
        <taxon>Dysgonomonas</taxon>
        <taxon>environmental samples</taxon>
    </lineage>
</organism>
<sequence length="196" mass="22800">MGGKFIKVYVLISLWFWAGMLLSEPLRKAFGDMHLRLAERIYDASFGQVEKLIKKIVDWFSLKYKKTALYMEDCTYELRVKVVRTLVKKELLEELNHKNLVSAIARAKLISRSGKGIPYEEFERLGQLAMGRAVDRDVKEAAIKTAFNLCDTDLFKQIIARIPRAQERILLAFEQAEGESPYDSVKNEEFRKFIRE</sequence>
<evidence type="ECO:0000313" key="1">
    <source>
        <dbReference type="EMBL" id="SBV91333.1"/>
    </source>
</evidence>